<evidence type="ECO:0000313" key="3">
    <source>
        <dbReference type="Proteomes" id="UP000006727"/>
    </source>
</evidence>
<reference evidence="2 3" key="1">
    <citation type="journal article" date="2008" name="Science">
        <title>The Physcomitrella genome reveals evolutionary insights into the conquest of land by plants.</title>
        <authorList>
            <person name="Rensing S."/>
            <person name="Lang D."/>
            <person name="Zimmer A."/>
            <person name="Terry A."/>
            <person name="Salamov A."/>
            <person name="Shapiro H."/>
            <person name="Nishiyama T."/>
            <person name="Perroud P.-F."/>
            <person name="Lindquist E."/>
            <person name="Kamisugi Y."/>
            <person name="Tanahashi T."/>
            <person name="Sakakibara K."/>
            <person name="Fujita T."/>
            <person name="Oishi K."/>
            <person name="Shin-I T."/>
            <person name="Kuroki Y."/>
            <person name="Toyoda A."/>
            <person name="Suzuki Y."/>
            <person name="Hashimoto A."/>
            <person name="Yamaguchi K."/>
            <person name="Sugano A."/>
            <person name="Kohara Y."/>
            <person name="Fujiyama A."/>
            <person name="Anterola A."/>
            <person name="Aoki S."/>
            <person name="Ashton N."/>
            <person name="Barbazuk W.B."/>
            <person name="Barker E."/>
            <person name="Bennetzen J."/>
            <person name="Bezanilla M."/>
            <person name="Blankenship R."/>
            <person name="Cho S.H."/>
            <person name="Dutcher S."/>
            <person name="Estelle M."/>
            <person name="Fawcett J.A."/>
            <person name="Gundlach H."/>
            <person name="Hanada K."/>
            <person name="Heyl A."/>
            <person name="Hicks K.A."/>
            <person name="Hugh J."/>
            <person name="Lohr M."/>
            <person name="Mayer K."/>
            <person name="Melkozernov A."/>
            <person name="Murata T."/>
            <person name="Nelson D."/>
            <person name="Pils B."/>
            <person name="Prigge M."/>
            <person name="Reiss B."/>
            <person name="Renner T."/>
            <person name="Rombauts S."/>
            <person name="Rushton P."/>
            <person name="Sanderfoot A."/>
            <person name="Schween G."/>
            <person name="Shiu S.-H."/>
            <person name="Stueber K."/>
            <person name="Theodoulou F.L."/>
            <person name="Tu H."/>
            <person name="Van de Peer Y."/>
            <person name="Verrier P.J."/>
            <person name="Waters E."/>
            <person name="Wood A."/>
            <person name="Yang L."/>
            <person name="Cove D."/>
            <person name="Cuming A."/>
            <person name="Hasebe M."/>
            <person name="Lucas S."/>
            <person name="Mishler D.B."/>
            <person name="Reski R."/>
            <person name="Grigoriev I."/>
            <person name="Quatrano R.S."/>
            <person name="Boore J.L."/>
        </authorList>
    </citation>
    <scope>NUCLEOTIDE SEQUENCE [LARGE SCALE GENOMIC DNA]</scope>
    <source>
        <strain evidence="2 3">cv. Gransden 2004</strain>
    </source>
</reference>
<evidence type="ECO:0000313" key="2">
    <source>
        <dbReference type="EnsemblPlants" id="Pp3c10_16350V3.2"/>
    </source>
</evidence>
<dbReference type="KEGG" id="ppp:112287441"/>
<name>A0A7I4EYX6_PHYPA</name>
<proteinExistence type="predicted"/>
<organism evidence="2 3">
    <name type="scientific">Physcomitrium patens</name>
    <name type="common">Spreading-leaved earth moss</name>
    <name type="synonym">Physcomitrella patens</name>
    <dbReference type="NCBI Taxonomy" id="3218"/>
    <lineage>
        <taxon>Eukaryota</taxon>
        <taxon>Viridiplantae</taxon>
        <taxon>Streptophyta</taxon>
        <taxon>Embryophyta</taxon>
        <taxon>Bryophyta</taxon>
        <taxon>Bryophytina</taxon>
        <taxon>Bryopsida</taxon>
        <taxon>Funariidae</taxon>
        <taxon>Funariales</taxon>
        <taxon>Funariaceae</taxon>
        <taxon>Physcomitrium</taxon>
    </lineage>
</organism>
<reference evidence="2" key="3">
    <citation type="submission" date="2020-12" db="UniProtKB">
        <authorList>
            <consortium name="EnsemblPlants"/>
        </authorList>
    </citation>
    <scope>IDENTIFICATION</scope>
</reference>
<dbReference type="PANTHER" id="PTHR35127:SF1">
    <property type="entry name" value="GENOME ASSEMBLY, CHROMOSOME: A10"/>
    <property type="match status" value="1"/>
</dbReference>
<dbReference type="RefSeq" id="XP_024386174.1">
    <property type="nucleotide sequence ID" value="XM_024530406.2"/>
</dbReference>
<dbReference type="Gramene" id="Pp3c10_16350V3.2">
    <property type="protein sequence ID" value="Pp3c10_16350V3.2"/>
    <property type="gene ID" value="Pp3c10_16350"/>
</dbReference>
<feature type="domain" description="DUF7804" evidence="1">
    <location>
        <begin position="92"/>
        <end position="166"/>
    </location>
</feature>
<reference evidence="2 3" key="2">
    <citation type="journal article" date="2018" name="Plant J.">
        <title>The Physcomitrella patens chromosome-scale assembly reveals moss genome structure and evolution.</title>
        <authorList>
            <person name="Lang D."/>
            <person name="Ullrich K.K."/>
            <person name="Murat F."/>
            <person name="Fuchs J."/>
            <person name="Jenkins J."/>
            <person name="Haas F.B."/>
            <person name="Piednoel M."/>
            <person name="Gundlach H."/>
            <person name="Van Bel M."/>
            <person name="Meyberg R."/>
            <person name="Vives C."/>
            <person name="Morata J."/>
            <person name="Symeonidi A."/>
            <person name="Hiss M."/>
            <person name="Muchero W."/>
            <person name="Kamisugi Y."/>
            <person name="Saleh O."/>
            <person name="Blanc G."/>
            <person name="Decker E.L."/>
            <person name="van Gessel N."/>
            <person name="Grimwood J."/>
            <person name="Hayes R.D."/>
            <person name="Graham S.W."/>
            <person name="Gunter L.E."/>
            <person name="McDaniel S.F."/>
            <person name="Hoernstein S.N.W."/>
            <person name="Larsson A."/>
            <person name="Li F.W."/>
            <person name="Perroud P.F."/>
            <person name="Phillips J."/>
            <person name="Ranjan P."/>
            <person name="Rokshar D.S."/>
            <person name="Rothfels C.J."/>
            <person name="Schneider L."/>
            <person name="Shu S."/>
            <person name="Stevenson D.W."/>
            <person name="Thummler F."/>
            <person name="Tillich M."/>
            <person name="Villarreal Aguilar J.C."/>
            <person name="Widiez T."/>
            <person name="Wong G.K."/>
            <person name="Wymore A."/>
            <person name="Zhang Y."/>
            <person name="Zimmer A.D."/>
            <person name="Quatrano R.S."/>
            <person name="Mayer K.F.X."/>
            <person name="Goodstein D."/>
            <person name="Casacuberta J.M."/>
            <person name="Vandepoele K."/>
            <person name="Reski R."/>
            <person name="Cuming A.C."/>
            <person name="Tuskan G.A."/>
            <person name="Maumus F."/>
            <person name="Salse J."/>
            <person name="Schmutz J."/>
            <person name="Rensing S.A."/>
        </authorList>
    </citation>
    <scope>NUCLEOTIDE SEQUENCE [LARGE SCALE GENOMIC DNA]</scope>
    <source>
        <strain evidence="2 3">cv. Gransden 2004</strain>
    </source>
</reference>
<gene>
    <name evidence="2" type="primary">LOC112287441</name>
</gene>
<evidence type="ECO:0000259" key="1">
    <source>
        <dbReference type="Pfam" id="PF25089"/>
    </source>
</evidence>
<dbReference type="AlphaFoldDB" id="A0A7I4EYX6"/>
<keyword evidence="3" id="KW-1185">Reference proteome</keyword>
<sequence>MLHAVAWESLHRSSTTACCRAWGSDASSSRPEFFSGKSDLRLNKFVRIRMPSINNAATRGSSEASADSQRGYTNAFCDQPCALSCPVDRGTNMQRWVEEAVHDIVKNIQEAPFLQYVFDSKGRLGTSQRQKISQDVFDNAEYWPPILESLSKAAPDGVILVQKLEPGCSSTSCLAEAFQWADDEEMVCPLLPYQRAAETNVWGVLVQARAVHANACYLLKTTRVPSSAGICTRYCLTRAKCFGPSHFEQLEKAWLL</sequence>
<dbReference type="EMBL" id="ABEU02000010">
    <property type="status" value="NOT_ANNOTATED_CDS"/>
    <property type="molecule type" value="Genomic_DNA"/>
</dbReference>
<dbReference type="Pfam" id="PF25089">
    <property type="entry name" value="DUF7804"/>
    <property type="match status" value="1"/>
</dbReference>
<accession>A0A7I4EYX6</accession>
<dbReference type="Gramene" id="Pp3c10_16350V3.5">
    <property type="protein sequence ID" value="Pp3c10_16350V3.5"/>
    <property type="gene ID" value="Pp3c10_16350"/>
</dbReference>
<dbReference type="EnsemblPlants" id="Pp3c10_16350V3.2">
    <property type="protein sequence ID" value="Pp3c10_16350V3.2"/>
    <property type="gene ID" value="Pp3c10_16350"/>
</dbReference>
<protein>
    <recommendedName>
        <fullName evidence="1">DUF7804 domain-containing protein</fullName>
    </recommendedName>
</protein>
<dbReference type="OrthoDB" id="2013011at2759"/>
<dbReference type="Proteomes" id="UP000006727">
    <property type="component" value="Chromosome 10"/>
</dbReference>
<dbReference type="GeneID" id="112287441"/>
<dbReference type="EnsemblPlants" id="Pp3c10_16350V3.5">
    <property type="protein sequence ID" value="Pp3c10_16350V3.5"/>
    <property type="gene ID" value="Pp3c10_16350"/>
</dbReference>
<dbReference type="InterPro" id="IPR056706">
    <property type="entry name" value="DUF7804"/>
</dbReference>
<dbReference type="OMA" id="SSVRICC"/>
<dbReference type="PANTHER" id="PTHR35127">
    <property type="entry name" value="OS03G0736900 PROTEIN"/>
    <property type="match status" value="1"/>
</dbReference>